<name>H8Z6U1_9GAMM</name>
<reference evidence="1 2" key="2">
    <citation type="submission" date="2011-11" db="EMBL/GenBank/DDBJ databases">
        <authorList>
            <consortium name="US DOE Joint Genome Institute"/>
            <person name="Lucas S."/>
            <person name="Han J."/>
            <person name="Lapidus A."/>
            <person name="Cheng J.-F."/>
            <person name="Goodwin L."/>
            <person name="Pitluck S."/>
            <person name="Peters L."/>
            <person name="Ovchinnikova G."/>
            <person name="Zhang X."/>
            <person name="Detter J.C."/>
            <person name="Han C."/>
            <person name="Tapia R."/>
            <person name="Land M."/>
            <person name="Hauser L."/>
            <person name="Kyrpides N."/>
            <person name="Ivanova N."/>
            <person name="Pagani I."/>
            <person name="Vogl K."/>
            <person name="Liu Z."/>
            <person name="Overmann J."/>
            <person name="Frigaard N.-U."/>
            <person name="Bryant D."/>
            <person name="Woyke T."/>
        </authorList>
    </citation>
    <scope>NUCLEOTIDE SEQUENCE [LARGE SCALE GENOMIC DNA]</scope>
    <source>
        <strain evidence="1 2">970</strain>
    </source>
</reference>
<proteinExistence type="predicted"/>
<accession>H8Z6U1</accession>
<dbReference type="AlphaFoldDB" id="H8Z6U1"/>
<gene>
    <name evidence="1" type="ORF">Thi970DRAFT_04470</name>
</gene>
<dbReference type="HOGENOM" id="CLU_2902909_0_0_6"/>
<evidence type="ECO:0000313" key="2">
    <source>
        <dbReference type="Proteomes" id="UP000002964"/>
    </source>
</evidence>
<organism evidence="1 2">
    <name type="scientific">Thiorhodovibrio frisius</name>
    <dbReference type="NCBI Taxonomy" id="631362"/>
    <lineage>
        <taxon>Bacteria</taxon>
        <taxon>Pseudomonadati</taxon>
        <taxon>Pseudomonadota</taxon>
        <taxon>Gammaproteobacteria</taxon>
        <taxon>Chromatiales</taxon>
        <taxon>Chromatiaceae</taxon>
        <taxon>Thiorhodovibrio</taxon>
    </lineage>
</organism>
<evidence type="ECO:0000313" key="1">
    <source>
        <dbReference type="EMBL" id="EIC20807.1"/>
    </source>
</evidence>
<keyword evidence="2" id="KW-1185">Reference proteome</keyword>
<dbReference type="STRING" id="631362.Thi970DRAFT_04470"/>
<dbReference type="Proteomes" id="UP000002964">
    <property type="component" value="Unassembled WGS sequence"/>
</dbReference>
<protein>
    <submittedName>
        <fullName evidence="1">Uncharacterized protein</fullName>
    </submittedName>
</protein>
<sequence length="62" mass="6887">MTTIAKREPDATMAGMVRLARLADAHQSEIRAALEAVLDRLERIESKVSTTPHQPQEGTRKC</sequence>
<reference evidence="2" key="1">
    <citation type="submission" date="2011-06" db="EMBL/GenBank/DDBJ databases">
        <authorList>
            <consortium name="US DOE Joint Genome Institute (JGI-PGF)"/>
            <person name="Lucas S."/>
            <person name="Han J."/>
            <person name="Lapidus A."/>
            <person name="Cheng J.-F."/>
            <person name="Goodwin L."/>
            <person name="Pitluck S."/>
            <person name="Peters L."/>
            <person name="Land M.L."/>
            <person name="Hauser L."/>
            <person name="Vogl K."/>
            <person name="Liu Z."/>
            <person name="Overmann J."/>
            <person name="Frigaard N.-U."/>
            <person name="Bryant D.A."/>
            <person name="Woyke T.J."/>
        </authorList>
    </citation>
    <scope>NUCLEOTIDE SEQUENCE [LARGE SCALE GENOMIC DNA]</scope>
    <source>
        <strain evidence="2">970</strain>
    </source>
</reference>
<dbReference type="EMBL" id="JH603170">
    <property type="protein sequence ID" value="EIC20807.1"/>
    <property type="molecule type" value="Genomic_DNA"/>
</dbReference>
<dbReference type="RefSeq" id="WP_009151210.1">
    <property type="nucleotide sequence ID" value="NZ_CP121471.1"/>
</dbReference>